<dbReference type="EMBL" id="WBMS02000007">
    <property type="protein sequence ID" value="MWA00874.1"/>
    <property type="molecule type" value="Genomic_DNA"/>
</dbReference>
<feature type="domain" description="Acyl-CoA oxidase/dehydrogenase middle" evidence="12">
    <location>
        <begin position="123"/>
        <end position="218"/>
    </location>
</feature>
<dbReference type="Gene3D" id="2.40.110.10">
    <property type="entry name" value="Butyryl-CoA Dehydrogenase, subunit A, domain 2"/>
    <property type="match status" value="1"/>
</dbReference>
<dbReference type="FunFam" id="2.40.110.10:FF:000002">
    <property type="entry name" value="Acyl-CoA dehydrogenase fadE12"/>
    <property type="match status" value="1"/>
</dbReference>
<evidence type="ECO:0000313" key="14">
    <source>
        <dbReference type="EMBL" id="MWA00874.1"/>
    </source>
</evidence>
<proteinExistence type="inferred from homology"/>
<comment type="caution">
    <text evidence="14">The sequence shown here is derived from an EMBL/GenBank/DDBJ whole genome shotgun (WGS) entry which is preliminary data.</text>
</comment>
<comment type="pathway">
    <text evidence="2">Siderophore biosynthesis; mycobactin biosynthesis.</text>
</comment>
<evidence type="ECO:0000259" key="11">
    <source>
        <dbReference type="Pfam" id="PF00441"/>
    </source>
</evidence>
<dbReference type="PANTHER" id="PTHR48083">
    <property type="entry name" value="MEDIUM-CHAIN SPECIFIC ACYL-COA DEHYDROGENASE, MITOCHONDRIAL-RELATED"/>
    <property type="match status" value="1"/>
</dbReference>
<evidence type="ECO:0000256" key="7">
    <source>
        <dbReference type="ARBA" id="ARBA00037085"/>
    </source>
</evidence>
<dbReference type="SUPFAM" id="SSF56645">
    <property type="entry name" value="Acyl-CoA dehydrogenase NM domain-like"/>
    <property type="match status" value="1"/>
</dbReference>
<keyword evidence="15" id="KW-1185">Reference proteome</keyword>
<dbReference type="GO" id="GO:0050660">
    <property type="term" value="F:flavin adenine dinucleotide binding"/>
    <property type="evidence" value="ECO:0007669"/>
    <property type="project" value="InterPro"/>
</dbReference>
<dbReference type="GO" id="GO:0005737">
    <property type="term" value="C:cytoplasm"/>
    <property type="evidence" value="ECO:0007669"/>
    <property type="project" value="TreeGrafter"/>
</dbReference>
<name>A0A6I4M9G7_9ACTN</name>
<dbReference type="InterPro" id="IPR006089">
    <property type="entry name" value="Acyl-CoA_DH_CS"/>
</dbReference>
<evidence type="ECO:0000256" key="4">
    <source>
        <dbReference type="ARBA" id="ARBA00022630"/>
    </source>
</evidence>
<evidence type="ECO:0000256" key="8">
    <source>
        <dbReference type="ARBA" id="ARBA00040394"/>
    </source>
</evidence>
<dbReference type="InterPro" id="IPR013786">
    <property type="entry name" value="AcylCoA_DH/ox_N"/>
</dbReference>
<evidence type="ECO:0000256" key="3">
    <source>
        <dbReference type="ARBA" id="ARBA00009347"/>
    </source>
</evidence>
<dbReference type="SUPFAM" id="SSF47203">
    <property type="entry name" value="Acyl-CoA dehydrogenase C-terminal domain-like"/>
    <property type="match status" value="1"/>
</dbReference>
<evidence type="ECO:0000313" key="15">
    <source>
        <dbReference type="Proteomes" id="UP000462055"/>
    </source>
</evidence>
<keyword evidence="6 10" id="KW-0560">Oxidoreductase</keyword>
<evidence type="ECO:0000256" key="2">
    <source>
        <dbReference type="ARBA" id="ARBA00005102"/>
    </source>
</evidence>
<dbReference type="Pfam" id="PF00441">
    <property type="entry name" value="Acyl-CoA_dh_1"/>
    <property type="match status" value="1"/>
</dbReference>
<sequence length="380" mass="41811">MERDVFEADHRAFREVVRDFVTREMAPHMERWEKAGIADREIFAAAAKVGLVGFNVPEEFGGGGVDDFRFNAIVAEELAASDVHGPGFTLHNDVVAPYLLKMANDEQKARWLPPFASGEEIWAIAMTEPGTGSDLKGIATTAVRDGDDWIINGAKTFISNGINSDRVIVVAKTDPAGGSKAFTLFVVERGMDGFTRGRNLDKMGLHAQDTAELNFDNVRVPAANLLGEEGRGFYQLMTNLPEERMSIAVSAVAASRSILDQTIEYAKTRTAFGQPIGSFQNSRFLLAELDTEVDIAQVFVDRCLRALSAKKLTHVEAAKAKWWTTELQQRVVDRCVQLHGGYGYMNEYPVAKAFVNARIQTIYGGTTEIMKEIVGRALGV</sequence>
<evidence type="ECO:0000256" key="5">
    <source>
        <dbReference type="ARBA" id="ARBA00022827"/>
    </source>
</evidence>
<dbReference type="InterPro" id="IPR036250">
    <property type="entry name" value="AcylCo_DH-like_C"/>
</dbReference>
<dbReference type="InterPro" id="IPR046373">
    <property type="entry name" value="Acyl-CoA_Oxase/DH_mid-dom_sf"/>
</dbReference>
<dbReference type="GO" id="GO:0003995">
    <property type="term" value="F:acyl-CoA dehydrogenase activity"/>
    <property type="evidence" value="ECO:0007669"/>
    <property type="project" value="InterPro"/>
</dbReference>
<evidence type="ECO:0000256" key="6">
    <source>
        <dbReference type="ARBA" id="ARBA00023002"/>
    </source>
</evidence>
<evidence type="ECO:0000259" key="12">
    <source>
        <dbReference type="Pfam" id="PF02770"/>
    </source>
</evidence>
<protein>
    <recommendedName>
        <fullName evidence="8">Acyl-[acyl-carrier-protein] dehydrogenase MbtN</fullName>
    </recommendedName>
    <alternativeName>
        <fullName evidence="9">Mycobactin synthase protein N</fullName>
    </alternativeName>
</protein>
<gene>
    <name evidence="14" type="ORF">F8568_010865</name>
</gene>
<dbReference type="Gene3D" id="1.10.540.10">
    <property type="entry name" value="Acyl-CoA dehydrogenase/oxidase, N-terminal domain"/>
    <property type="match status" value="1"/>
</dbReference>
<dbReference type="InterPro" id="IPR009100">
    <property type="entry name" value="AcylCoA_DH/oxidase_NM_dom_sf"/>
</dbReference>
<dbReference type="PROSITE" id="PS00073">
    <property type="entry name" value="ACYL_COA_DH_2"/>
    <property type="match status" value="1"/>
</dbReference>
<reference evidence="14" key="1">
    <citation type="submission" date="2019-12" db="EMBL/GenBank/DDBJ databases">
        <title>Actinomadura physcomitrii sp. nov., a novel actinomycete isolated from moss [Physcomitrium sphaericum (Ludw) Fuernr].</title>
        <authorList>
            <person name="Zhuang X."/>
        </authorList>
    </citation>
    <scope>NUCLEOTIDE SEQUENCE [LARGE SCALE GENOMIC DNA]</scope>
    <source>
        <strain evidence="14">LD22</strain>
    </source>
</reference>
<dbReference type="Proteomes" id="UP000462055">
    <property type="component" value="Unassembled WGS sequence"/>
</dbReference>
<evidence type="ECO:0000256" key="1">
    <source>
        <dbReference type="ARBA" id="ARBA00001974"/>
    </source>
</evidence>
<comment type="similarity">
    <text evidence="3 10">Belongs to the acyl-CoA dehydrogenase family.</text>
</comment>
<dbReference type="Pfam" id="PF02771">
    <property type="entry name" value="Acyl-CoA_dh_N"/>
    <property type="match status" value="1"/>
</dbReference>
<comment type="function">
    <text evidence="7">Catalyzes the dehydrogenation at the alpha-beta position of ACP-bound acyl chains. This results in the introduction of a double bond in the lipidic chain, which is further transferred to the epsilon-amino group of lysine residue in the mycobactin core by MbtK.</text>
</comment>
<accession>A0A6I4M9G7</accession>
<feature type="domain" description="Acyl-CoA dehydrogenase/oxidase C-terminal" evidence="11">
    <location>
        <begin position="230"/>
        <end position="378"/>
    </location>
</feature>
<organism evidence="14 15">
    <name type="scientific">Actinomadura physcomitrii</name>
    <dbReference type="NCBI Taxonomy" id="2650748"/>
    <lineage>
        <taxon>Bacteria</taxon>
        <taxon>Bacillati</taxon>
        <taxon>Actinomycetota</taxon>
        <taxon>Actinomycetes</taxon>
        <taxon>Streptosporangiales</taxon>
        <taxon>Thermomonosporaceae</taxon>
        <taxon>Actinomadura</taxon>
    </lineage>
</organism>
<keyword evidence="4 10" id="KW-0285">Flavoprotein</keyword>
<feature type="domain" description="Acyl-CoA dehydrogenase/oxidase N-terminal" evidence="13">
    <location>
        <begin position="8"/>
        <end position="119"/>
    </location>
</feature>
<comment type="cofactor">
    <cofactor evidence="1 10">
        <name>FAD</name>
        <dbReference type="ChEBI" id="CHEBI:57692"/>
    </cofactor>
</comment>
<keyword evidence="5 10" id="KW-0274">FAD</keyword>
<dbReference type="InterPro" id="IPR037069">
    <property type="entry name" value="AcylCoA_DH/ox_N_sf"/>
</dbReference>
<dbReference type="InterPro" id="IPR006091">
    <property type="entry name" value="Acyl-CoA_Oxase/DH_mid-dom"/>
</dbReference>
<evidence type="ECO:0000256" key="9">
    <source>
        <dbReference type="ARBA" id="ARBA00042660"/>
    </source>
</evidence>
<dbReference type="PANTHER" id="PTHR48083:SF20">
    <property type="entry name" value="LONG-CHAIN SPECIFIC ACYL-COA DEHYDROGENASE, MITOCHONDRIAL"/>
    <property type="match status" value="1"/>
</dbReference>
<evidence type="ECO:0000259" key="13">
    <source>
        <dbReference type="Pfam" id="PF02771"/>
    </source>
</evidence>
<dbReference type="RefSeq" id="WP_151593404.1">
    <property type="nucleotide sequence ID" value="NZ_WBMS02000007.1"/>
</dbReference>
<dbReference type="InterPro" id="IPR009075">
    <property type="entry name" value="AcylCo_DH/oxidase_C"/>
</dbReference>
<evidence type="ECO:0000256" key="10">
    <source>
        <dbReference type="RuleBase" id="RU362125"/>
    </source>
</evidence>
<dbReference type="Gene3D" id="1.20.140.10">
    <property type="entry name" value="Butyryl-CoA Dehydrogenase, subunit A, domain 3"/>
    <property type="match status" value="1"/>
</dbReference>
<dbReference type="FunFam" id="1.20.140.10:FF:000001">
    <property type="entry name" value="Acyl-CoA dehydrogenase"/>
    <property type="match status" value="1"/>
</dbReference>
<dbReference type="InterPro" id="IPR050741">
    <property type="entry name" value="Acyl-CoA_dehydrogenase"/>
</dbReference>
<dbReference type="AlphaFoldDB" id="A0A6I4M9G7"/>
<dbReference type="GO" id="GO:0033539">
    <property type="term" value="P:fatty acid beta-oxidation using acyl-CoA dehydrogenase"/>
    <property type="evidence" value="ECO:0007669"/>
    <property type="project" value="TreeGrafter"/>
</dbReference>
<dbReference type="Pfam" id="PF02770">
    <property type="entry name" value="Acyl-CoA_dh_M"/>
    <property type="match status" value="1"/>
</dbReference>